<comment type="subcellular location">
    <subcellularLocation>
        <location evidence="1">Mitochondrion inner membrane</location>
        <topology evidence="1">Peripheral membrane protein</topology>
    </subcellularLocation>
</comment>
<comment type="similarity">
    <text evidence="2">Belongs to the TIM16/PAM16 family.</text>
</comment>
<dbReference type="Proteomes" id="UP000230069">
    <property type="component" value="Unassembled WGS sequence"/>
</dbReference>
<dbReference type="FunCoup" id="A0A2G5CBB4">
    <property type="interactions" value="2511"/>
</dbReference>
<dbReference type="FunFam" id="1.10.287.110:FF:000006">
    <property type="entry name" value="Import inner membrane translocase subunit TIM16"/>
    <property type="match status" value="1"/>
</dbReference>
<keyword evidence="6" id="KW-0811">Translocation</keyword>
<accession>A0A2G5CBB4</accession>
<dbReference type="InParanoid" id="A0A2G5CBB4"/>
<organism evidence="10 11">
    <name type="scientific">Aquilegia coerulea</name>
    <name type="common">Rocky mountain columbine</name>
    <dbReference type="NCBI Taxonomy" id="218851"/>
    <lineage>
        <taxon>Eukaryota</taxon>
        <taxon>Viridiplantae</taxon>
        <taxon>Streptophyta</taxon>
        <taxon>Embryophyta</taxon>
        <taxon>Tracheophyta</taxon>
        <taxon>Spermatophyta</taxon>
        <taxon>Magnoliopsida</taxon>
        <taxon>Ranunculales</taxon>
        <taxon>Ranunculaceae</taxon>
        <taxon>Thalictroideae</taxon>
        <taxon>Aquilegia</taxon>
    </lineage>
</organism>
<dbReference type="InterPro" id="IPR036869">
    <property type="entry name" value="J_dom_sf"/>
</dbReference>
<dbReference type="PANTHER" id="PTHR12388:SF0">
    <property type="entry name" value="MITOCHONDRIAL IMPORT INNER MEMBRANE TRANSLOCASE SUBUNIT TIM16"/>
    <property type="match status" value="1"/>
</dbReference>
<evidence type="ECO:0000256" key="2">
    <source>
        <dbReference type="ARBA" id="ARBA00008817"/>
    </source>
</evidence>
<keyword evidence="8 9" id="KW-0472">Membrane</keyword>
<gene>
    <name evidence="10" type="ORF">AQUCO_06800003v1</name>
</gene>
<reference evidence="10 11" key="1">
    <citation type="submission" date="2017-09" db="EMBL/GenBank/DDBJ databases">
        <title>WGS assembly of Aquilegia coerulea Goldsmith.</title>
        <authorList>
            <person name="Hodges S."/>
            <person name="Kramer E."/>
            <person name="Nordborg M."/>
            <person name="Tomkins J."/>
            <person name="Borevitz J."/>
            <person name="Derieg N."/>
            <person name="Yan J."/>
            <person name="Mihaltcheva S."/>
            <person name="Hayes R.D."/>
            <person name="Rokhsar D."/>
        </authorList>
    </citation>
    <scope>NUCLEOTIDE SEQUENCE [LARGE SCALE GENOMIC DNA]</scope>
    <source>
        <strain evidence="11">cv. Goldsmith</strain>
    </source>
</reference>
<keyword evidence="11" id="KW-1185">Reference proteome</keyword>
<evidence type="ECO:0000313" key="11">
    <source>
        <dbReference type="Proteomes" id="UP000230069"/>
    </source>
</evidence>
<protein>
    <submittedName>
        <fullName evidence="10">Uncharacterized protein</fullName>
    </submittedName>
</protein>
<dbReference type="GO" id="GO:0031348">
    <property type="term" value="P:negative regulation of defense response"/>
    <property type="evidence" value="ECO:0007669"/>
    <property type="project" value="UniProtKB-ARBA"/>
</dbReference>
<feature type="transmembrane region" description="Helical" evidence="9">
    <location>
        <begin position="18"/>
        <end position="35"/>
    </location>
</feature>
<dbReference type="EMBL" id="KZ305085">
    <property type="protein sequence ID" value="PIA28550.1"/>
    <property type="molecule type" value="Genomic_DNA"/>
</dbReference>
<dbReference type="AlphaFoldDB" id="A0A2G5CBB4"/>
<dbReference type="OrthoDB" id="10262892at2759"/>
<keyword evidence="7" id="KW-0496">Mitochondrion</keyword>
<proteinExistence type="inferred from homology"/>
<dbReference type="STRING" id="218851.A0A2G5CBB4"/>
<dbReference type="InterPro" id="IPR005341">
    <property type="entry name" value="Tim16"/>
</dbReference>
<name>A0A2G5CBB4_AQUCA</name>
<keyword evidence="9" id="KW-1133">Transmembrane helix</keyword>
<keyword evidence="9" id="KW-0812">Transmembrane</keyword>
<evidence type="ECO:0000313" key="10">
    <source>
        <dbReference type="EMBL" id="PIA28550.1"/>
    </source>
</evidence>
<keyword evidence="5" id="KW-0653">Protein transport</keyword>
<evidence type="ECO:0000256" key="3">
    <source>
        <dbReference type="ARBA" id="ARBA00022448"/>
    </source>
</evidence>
<evidence type="ECO:0000256" key="1">
    <source>
        <dbReference type="ARBA" id="ARBA00004637"/>
    </source>
</evidence>
<evidence type="ECO:0000256" key="8">
    <source>
        <dbReference type="ARBA" id="ARBA00023136"/>
    </source>
</evidence>
<dbReference type="GO" id="GO:0030150">
    <property type="term" value="P:protein import into mitochondrial matrix"/>
    <property type="evidence" value="ECO:0007669"/>
    <property type="project" value="InterPro"/>
</dbReference>
<dbReference type="Pfam" id="PF03656">
    <property type="entry name" value="Pam16"/>
    <property type="match status" value="1"/>
</dbReference>
<evidence type="ECO:0000256" key="5">
    <source>
        <dbReference type="ARBA" id="ARBA00022927"/>
    </source>
</evidence>
<keyword evidence="4" id="KW-0999">Mitochondrion inner membrane</keyword>
<dbReference type="PANTHER" id="PTHR12388">
    <property type="entry name" value="MITOCHONDRIA ASSOCIATED GRANULOCYTE MACROPHAGE CSF SIGNALING MOLECULE"/>
    <property type="match status" value="1"/>
</dbReference>
<evidence type="ECO:0000256" key="6">
    <source>
        <dbReference type="ARBA" id="ARBA00023010"/>
    </source>
</evidence>
<evidence type="ECO:0000256" key="4">
    <source>
        <dbReference type="ARBA" id="ARBA00022792"/>
    </source>
</evidence>
<evidence type="ECO:0000256" key="9">
    <source>
        <dbReference type="SAM" id="Phobius"/>
    </source>
</evidence>
<dbReference type="Gene3D" id="1.10.287.110">
    <property type="entry name" value="DnaJ domain"/>
    <property type="match status" value="1"/>
</dbReference>
<dbReference type="GO" id="GO:0005744">
    <property type="term" value="C:TIM23 mitochondrial import inner membrane translocase complex"/>
    <property type="evidence" value="ECO:0007669"/>
    <property type="project" value="InterPro"/>
</dbReference>
<keyword evidence="3" id="KW-0813">Transport</keyword>
<evidence type="ECO:0000256" key="7">
    <source>
        <dbReference type="ARBA" id="ARBA00023128"/>
    </source>
</evidence>
<sequence>MVCCATTFYFSINLAGRILFQLIVAGSGVVARAFVQAYRQALTNASKSGVAQETIQNSIRKAGMTEKEARLILGVSDGSSFEEILKKYNALFENNHKNGSFYIQSKVQRAKELLEKVYQENGQGKSG</sequence>